<evidence type="ECO:0000313" key="5">
    <source>
        <dbReference type="EMBL" id="SYX87290.1"/>
    </source>
</evidence>
<name>A0A383RJY2_PAEAL</name>
<evidence type="ECO:0000259" key="4">
    <source>
        <dbReference type="Pfam" id="PF00144"/>
    </source>
</evidence>
<feature type="transmembrane region" description="Helical" evidence="3">
    <location>
        <begin position="400"/>
        <end position="423"/>
    </location>
</feature>
<organism evidence="5 6">
    <name type="scientific">Paenibacillus alvei</name>
    <name type="common">Bacillus alvei</name>
    <dbReference type="NCBI Taxonomy" id="44250"/>
    <lineage>
        <taxon>Bacteria</taxon>
        <taxon>Bacillati</taxon>
        <taxon>Bacillota</taxon>
        <taxon>Bacilli</taxon>
        <taxon>Bacillales</taxon>
        <taxon>Paenibacillaceae</taxon>
        <taxon>Paenibacillus</taxon>
    </lineage>
</organism>
<gene>
    <name evidence="5" type="ORF">PBLR_15720</name>
</gene>
<feature type="domain" description="Beta-lactamase-related" evidence="4">
    <location>
        <begin position="50"/>
        <end position="365"/>
    </location>
</feature>
<dbReference type="Pfam" id="PF00144">
    <property type="entry name" value="Beta-lactamase"/>
    <property type="match status" value="1"/>
</dbReference>
<comment type="subcellular location">
    <subcellularLocation>
        <location evidence="1">Membrane</location>
    </subcellularLocation>
</comment>
<dbReference type="InterPro" id="IPR012338">
    <property type="entry name" value="Beta-lactam/transpept-like"/>
</dbReference>
<feature type="transmembrane region" description="Helical" evidence="3">
    <location>
        <begin position="478"/>
        <end position="499"/>
    </location>
</feature>
<dbReference type="RefSeq" id="WP_232055752.1">
    <property type="nucleotide sequence ID" value="NZ_LS992241.1"/>
</dbReference>
<feature type="transmembrane region" description="Helical" evidence="3">
    <location>
        <begin position="435"/>
        <end position="458"/>
    </location>
</feature>
<proteinExistence type="predicted"/>
<evidence type="ECO:0000256" key="2">
    <source>
        <dbReference type="ARBA" id="ARBA00023136"/>
    </source>
</evidence>
<evidence type="ECO:0000313" key="6">
    <source>
        <dbReference type="Proteomes" id="UP000304148"/>
    </source>
</evidence>
<dbReference type="Proteomes" id="UP000304148">
    <property type="component" value="Chromosome"/>
</dbReference>
<dbReference type="EMBL" id="LS992241">
    <property type="protein sequence ID" value="SYX87290.1"/>
    <property type="molecule type" value="Genomic_DNA"/>
</dbReference>
<dbReference type="GO" id="GO:0016020">
    <property type="term" value="C:membrane"/>
    <property type="evidence" value="ECO:0007669"/>
    <property type="project" value="UniProtKB-SubCell"/>
</dbReference>
<dbReference type="PANTHER" id="PTHR46825:SF11">
    <property type="entry name" value="PENICILLIN-BINDING PROTEIN 4"/>
    <property type="match status" value="1"/>
</dbReference>
<sequence length="507" mass="55472">MNTARTGFWKMAAIVGCMMLVVLVMATCALSYAAAEQAKVERTSGTKKIEQFIEEQREHSQIPGMSVVIVEKGKTVFEKRFGYADLDSKKPVTEHTLFELGSTTKAFTGLAILQLEKAGLINRTDDVRKYLPWFTMNNEGKPAAITIGQLLYHTSGISARTIALIPEDDTDRALEKTVRLLLGQQLDRKPGSSHEYATINYDVLGLVIEQVTKQSYEAYIKQHVLEPLGMTDSFVGIQPVLPSEMATGYRVGFLKPREYHPPIYRGNNPAGYLVSNSIDIAKWMNAQLGYRLNEQVSKALVQESHMPDKSVAPIDDTYYASGWSIGEDKHLIMHAGANPSFSSYIILQQDRQLGVAVMANRMSDATAAIGQSVLTLWKGENLSDTVPSDRMQVMDQAATIAAGITGGLALLGWTAGGLLVWNIAKRKRVLVSLGVMRVIGFVALLLVCAGGICLVLALPKLFLGGMPWPFIAVWSPPTIVFVACCLAAMFAGWFVYGALKIVTKKTG</sequence>
<dbReference type="SUPFAM" id="SSF56601">
    <property type="entry name" value="beta-lactamase/transpeptidase-like"/>
    <property type="match status" value="1"/>
</dbReference>
<dbReference type="Gene3D" id="3.40.710.10">
    <property type="entry name" value="DD-peptidase/beta-lactamase superfamily"/>
    <property type="match status" value="1"/>
</dbReference>
<evidence type="ECO:0000256" key="3">
    <source>
        <dbReference type="SAM" id="Phobius"/>
    </source>
</evidence>
<dbReference type="PANTHER" id="PTHR46825">
    <property type="entry name" value="D-ALANYL-D-ALANINE-CARBOXYPEPTIDASE/ENDOPEPTIDASE AMPH"/>
    <property type="match status" value="1"/>
</dbReference>
<keyword evidence="3" id="KW-0812">Transmembrane</keyword>
<keyword evidence="3" id="KW-1133">Transmembrane helix</keyword>
<dbReference type="AlphaFoldDB" id="A0A383RJY2"/>
<accession>A0A383RJY2</accession>
<evidence type="ECO:0000256" key="1">
    <source>
        <dbReference type="ARBA" id="ARBA00004370"/>
    </source>
</evidence>
<dbReference type="InterPro" id="IPR001466">
    <property type="entry name" value="Beta-lactam-related"/>
</dbReference>
<keyword evidence="2 3" id="KW-0472">Membrane</keyword>
<dbReference type="InterPro" id="IPR050491">
    <property type="entry name" value="AmpC-like"/>
</dbReference>
<reference evidence="6" key="1">
    <citation type="submission" date="2018-08" db="EMBL/GenBank/DDBJ databases">
        <authorList>
            <person name="Chevrot R."/>
        </authorList>
    </citation>
    <scope>NUCLEOTIDE SEQUENCE [LARGE SCALE GENOMIC DNA]</scope>
</reference>
<protein>
    <submittedName>
        <fullName evidence="5">CubicO group peptidase, beta-lactamase class C family</fullName>
    </submittedName>
</protein>